<dbReference type="EMBL" id="CM047907">
    <property type="protein sequence ID" value="KAJ0083417.1"/>
    <property type="molecule type" value="Genomic_DNA"/>
</dbReference>
<evidence type="ECO:0000313" key="1">
    <source>
        <dbReference type="EMBL" id="KAJ0083417.1"/>
    </source>
</evidence>
<name>A0ACC1A8R7_9ROSI</name>
<accession>A0ACC1A8R7</accession>
<proteinExistence type="predicted"/>
<reference evidence="2" key="1">
    <citation type="journal article" date="2023" name="G3 (Bethesda)">
        <title>Genome assembly and association tests identify interacting loci associated with vigor, precocity, and sex in interspecific pistachio rootstocks.</title>
        <authorList>
            <person name="Palmer W."/>
            <person name="Jacygrad E."/>
            <person name="Sagayaradj S."/>
            <person name="Cavanaugh K."/>
            <person name="Han R."/>
            <person name="Bertier L."/>
            <person name="Beede B."/>
            <person name="Kafkas S."/>
            <person name="Golino D."/>
            <person name="Preece J."/>
            <person name="Michelmore R."/>
        </authorList>
    </citation>
    <scope>NUCLEOTIDE SEQUENCE [LARGE SCALE GENOMIC DNA]</scope>
</reference>
<keyword evidence="2" id="KW-1185">Reference proteome</keyword>
<gene>
    <name evidence="1" type="ORF">Patl1_30532</name>
</gene>
<sequence length="1076" mass="118606">MIAFMLLFHVGSVLSHFPTTLTLERAIPPSHQLQLAQLIARDRKRHGRLLYYTKVQLGSPPREFNVQIDTGSDVLWVSCSSCNGCPGTSGLQIQLNFFDPQSSSTASLVSCSDPRCSLGLTSADSVCSSQKNQCGYTFQYGDGSGTSGYYVADLLHLDTIVQGSVNTNSSSQIVFGCSTLQTGDLTKSDRAVDGIFGFGQQGMSVISQLASSGLTPRVFSHCLKGDSAGGGILVLGEIVEPNIVYSPLVPITLVLFFSQSCDALRQSYFTELFSSLPLYYKFIVHLGIFYSVKRPHYNLNLQSISVNGQPLDVNPSVFATSSNKGTIVDTGTTLAYLTADAYDPLVNAITSSVLQPVRSILSKGNQCFIVTTSIAGIFPQVSFNFAGGASLVLNPQDYLIQQNSVGGAAVWCIGFQKIQGQTILGGIDSTKIILAITGQLSISLVDLVLKDKIVVYDLAGQRIGWANYDCSMSVNVSTATNTGRSEYVNAGQLSGDTAPRPQPHKLIQMNMIAFLLHILMLGRMSDQPITSTATLFSLYVGDLDPSVTEEKLIETFSSIPEFHTAVLCKDALKKLSLCYGYINYNTLESATEAINTFNHKVVNGKSMRVMRSMPNSDVRNSGIGNLFVKNLASSINNLKLHEIFIEHGTILSCKVAVSEAGDSKGYGFVQYAEEESAKNAIEKVNGVTIEGKELYVAHLVRRNDRDTSFTNLYVKNLEDDISEEVLAEKFSEFGKITSLVISKDVNGVSRGFGFVNFEIAEDAMRAKECMHGKQIGSKVLYVARAQKKVERRQILRLQFKERSRKGLNLYCKNIHDDVDDMQLEAYFSHYGTITSTKIMRTDKGISRGFGFISFSNLEESSKAINTLHGTMFHGKPLYVTKAQSREERRKYLQQVYARQRMLGPPPIPSFIGFNNQLYHSRPLLPPLPPIQIYQPQPPNFTKWRSTNGFAPLKGHNQPPLPPLPMVPSSIRRINMNRNDGNYPSLPFMHNNLSGPSQRNPHLIKMITNGSRLSEDISSLLVAASPNQRKGILGQRLLQLMKKIKNDIFVKDSSKIIEMLLEMDNSELLVLLESPNY</sequence>
<comment type="caution">
    <text evidence="1">The sequence shown here is derived from an EMBL/GenBank/DDBJ whole genome shotgun (WGS) entry which is preliminary data.</text>
</comment>
<evidence type="ECO:0000313" key="2">
    <source>
        <dbReference type="Proteomes" id="UP001164250"/>
    </source>
</evidence>
<organism evidence="1 2">
    <name type="scientific">Pistacia atlantica</name>
    <dbReference type="NCBI Taxonomy" id="434234"/>
    <lineage>
        <taxon>Eukaryota</taxon>
        <taxon>Viridiplantae</taxon>
        <taxon>Streptophyta</taxon>
        <taxon>Embryophyta</taxon>
        <taxon>Tracheophyta</taxon>
        <taxon>Spermatophyta</taxon>
        <taxon>Magnoliopsida</taxon>
        <taxon>eudicotyledons</taxon>
        <taxon>Gunneridae</taxon>
        <taxon>Pentapetalae</taxon>
        <taxon>rosids</taxon>
        <taxon>malvids</taxon>
        <taxon>Sapindales</taxon>
        <taxon>Anacardiaceae</taxon>
        <taxon>Pistacia</taxon>
    </lineage>
</organism>
<protein>
    <submittedName>
        <fullName evidence="1">Uncharacterized protein</fullName>
    </submittedName>
</protein>
<dbReference type="Proteomes" id="UP001164250">
    <property type="component" value="Chromosome 11"/>
</dbReference>